<dbReference type="InterPro" id="IPR036856">
    <property type="entry name" value="Ald_Oxase/Xan_DH_a/b_sf"/>
</dbReference>
<feature type="domain" description="2Fe-2S ferredoxin-type" evidence="2">
    <location>
        <begin position="11"/>
        <end position="88"/>
    </location>
</feature>
<dbReference type="InterPro" id="IPR017697">
    <property type="entry name" value="Xdh"/>
</dbReference>
<dbReference type="SUPFAM" id="SSF56003">
    <property type="entry name" value="Molybdenum cofactor-binding domain"/>
    <property type="match status" value="1"/>
</dbReference>
<dbReference type="GO" id="GO:0051536">
    <property type="term" value="F:iron-sulfur cluster binding"/>
    <property type="evidence" value="ECO:0007669"/>
    <property type="project" value="InterPro"/>
</dbReference>
<dbReference type="InterPro" id="IPR012675">
    <property type="entry name" value="Beta-grasp_dom_sf"/>
</dbReference>
<dbReference type="SUPFAM" id="SSF54292">
    <property type="entry name" value="2Fe-2S ferredoxin-like"/>
    <property type="match status" value="1"/>
</dbReference>
<dbReference type="Pfam" id="PF02738">
    <property type="entry name" value="MoCoBD_1"/>
    <property type="match status" value="1"/>
</dbReference>
<dbReference type="AlphaFoldDB" id="A0A644Y1Q4"/>
<evidence type="ECO:0000259" key="2">
    <source>
        <dbReference type="PROSITE" id="PS51085"/>
    </source>
</evidence>
<dbReference type="GO" id="GO:0033727">
    <property type="term" value="F:aldehyde dehydrogenase (FAD-independent) activity"/>
    <property type="evidence" value="ECO:0007669"/>
    <property type="project" value="UniProtKB-EC"/>
</dbReference>
<sequence length="860" mass="93821">MFELIDLDYWLMINFSLNNKAVVFDGNPELSLLNWLRNDQDITSVKDGCNGQSACGACLVEIDGKAKLSCVTKMKSLEGSSILTLEGIPSEVRDLIAKAFVEKGAVQCGFCTPGFVMRTKILLHENPNPTIDEIRTALKWHLCRCTGYKKIEKAIEYSSELMTEHKCCENDNHNKGVGDFMPKYEAFETAIGQRKFVNDMSFPGMLHGALRFSDHPRARVLKIETTEALKSEGVEKIFTAADVAGDRIVGLIYKDWPFMIAEGETTNYLGDVLAGVVADTAENARIAAKKIRIEYEVLTPVSDPHEALNESSPQVHDHHVNLLDNCVLKQGNADEVIAQSKYSYHNIFETQRIEHAFLETESALALPDGDGVLLYSSGQGIYEDRRQVASMLGLDEEKVRVVLVPNGGGFGGKEDMTVQGHASLFAYSLKKPVKVTLTREESMIMHPKRHPVWMDITLACDEKGKLTAMKFRAVGDTGAYASVGTKVMERIAGHATGGYYVPVIDLQSKTVYTNNVPCGAMRGFGANQAAFALEACIDELCKQGGFDRWQFRWDNALVDGLTTATGDHVEGVGIRACLEALKPHYEKAKFSGLACAIKNSGVGNGMVDYSDVIIEIKSPEKVVLHHGWTEMGQGVHTIAAQVLCEETGIDSSVIEVVVDTAAGIKTGMTTSSRGTVLLGNAILEAAKIMRADLQGKSLADIVGHRYQARWECNWTVKPGTVCENSKTHYGYGYAAQLVVLDDAGKIEKVVAAHDAGKIINPVMFEGQIEGAVHMGLGYAISEDFPYKDGYPVYTKLRECGILRAHETPAIEVIGVEVPDPVGPYGAKGLGEIGLVPTAGAVGNALCQFDGIRRTHLPMRK</sequence>
<gene>
    <name evidence="3" type="primary">mop_4</name>
    <name evidence="3" type="ORF">SDC9_66893</name>
</gene>
<evidence type="ECO:0000313" key="3">
    <source>
        <dbReference type="EMBL" id="MPM20463.1"/>
    </source>
</evidence>
<reference evidence="3" key="1">
    <citation type="submission" date="2019-08" db="EMBL/GenBank/DDBJ databases">
        <authorList>
            <person name="Kucharzyk K."/>
            <person name="Murdoch R.W."/>
            <person name="Higgins S."/>
            <person name="Loffler F."/>
        </authorList>
    </citation>
    <scope>NUCLEOTIDE SEQUENCE</scope>
</reference>
<dbReference type="InterPro" id="IPR036010">
    <property type="entry name" value="2Fe-2S_ferredoxin-like_sf"/>
</dbReference>
<keyword evidence="3" id="KW-0560">Oxidoreductase</keyword>
<dbReference type="InterPro" id="IPR002888">
    <property type="entry name" value="2Fe-2S-bd"/>
</dbReference>
<dbReference type="Pfam" id="PF01799">
    <property type="entry name" value="Fer2_2"/>
    <property type="match status" value="1"/>
</dbReference>
<dbReference type="Gene3D" id="3.90.1170.50">
    <property type="entry name" value="Aldehyde oxidase/xanthine dehydrogenase, a/b hammerhead"/>
    <property type="match status" value="1"/>
</dbReference>
<proteinExistence type="inferred from homology"/>
<dbReference type="InterPro" id="IPR036884">
    <property type="entry name" value="2Fe-2S-bd_dom_sf"/>
</dbReference>
<dbReference type="Pfam" id="PF20256">
    <property type="entry name" value="MoCoBD_2"/>
    <property type="match status" value="1"/>
</dbReference>
<dbReference type="NCBIfam" id="TIGR03311">
    <property type="entry name" value="Se_dep_XDH"/>
    <property type="match status" value="1"/>
</dbReference>
<dbReference type="InterPro" id="IPR001041">
    <property type="entry name" value="2Fe-2S_ferredoxin-type"/>
</dbReference>
<dbReference type="InterPro" id="IPR016208">
    <property type="entry name" value="Ald_Oxase/xanthine_DH-like"/>
</dbReference>
<dbReference type="PROSITE" id="PS51085">
    <property type="entry name" value="2FE2S_FER_2"/>
    <property type="match status" value="1"/>
</dbReference>
<dbReference type="Pfam" id="PF01315">
    <property type="entry name" value="Ald_Xan_dh_C"/>
    <property type="match status" value="1"/>
</dbReference>
<dbReference type="PANTHER" id="PTHR11908">
    <property type="entry name" value="XANTHINE DEHYDROGENASE"/>
    <property type="match status" value="1"/>
</dbReference>
<accession>A0A644Y1Q4</accession>
<dbReference type="EC" id="1.2.99.7" evidence="3"/>
<name>A0A644Y1Q4_9ZZZZ</name>
<dbReference type="InterPro" id="IPR046867">
    <property type="entry name" value="AldOxase/xan_DH_MoCoBD2"/>
</dbReference>
<protein>
    <submittedName>
        <fullName evidence="3">Aldehyde oxidoreductase</fullName>
        <ecNumber evidence="3">1.2.99.7</ecNumber>
    </submittedName>
</protein>
<dbReference type="InterPro" id="IPR008274">
    <property type="entry name" value="AldOxase/xan_DH_MoCoBD1"/>
</dbReference>
<comment type="similarity">
    <text evidence="1">Belongs to the xanthine dehydrogenase family.</text>
</comment>
<dbReference type="SMART" id="SM01008">
    <property type="entry name" value="Ald_Xan_dh_C"/>
    <property type="match status" value="1"/>
</dbReference>
<dbReference type="GO" id="GO:0005506">
    <property type="term" value="F:iron ion binding"/>
    <property type="evidence" value="ECO:0007669"/>
    <property type="project" value="InterPro"/>
</dbReference>
<dbReference type="PANTHER" id="PTHR11908:SF157">
    <property type="entry name" value="XANTHINE DEHYDROGENASE SUBUNIT D-RELATED"/>
    <property type="match status" value="1"/>
</dbReference>
<comment type="caution">
    <text evidence="3">The sequence shown here is derived from an EMBL/GenBank/DDBJ whole genome shotgun (WGS) entry which is preliminary data.</text>
</comment>
<dbReference type="CDD" id="cd00207">
    <property type="entry name" value="fer2"/>
    <property type="match status" value="1"/>
</dbReference>
<dbReference type="Gene3D" id="3.30.365.10">
    <property type="entry name" value="Aldehyde oxidase/xanthine dehydrogenase, molybdopterin binding domain"/>
    <property type="match status" value="4"/>
</dbReference>
<dbReference type="InterPro" id="IPR037165">
    <property type="entry name" value="AldOxase/xan_DH_Mopterin-bd_sf"/>
</dbReference>
<dbReference type="SUPFAM" id="SSF54665">
    <property type="entry name" value="CO dehydrogenase molybdoprotein N-domain-like"/>
    <property type="match status" value="1"/>
</dbReference>
<dbReference type="EMBL" id="VSSQ01003387">
    <property type="protein sequence ID" value="MPM20463.1"/>
    <property type="molecule type" value="Genomic_DNA"/>
</dbReference>
<dbReference type="Gene3D" id="1.10.150.120">
    <property type="entry name" value="[2Fe-2S]-binding domain"/>
    <property type="match status" value="1"/>
</dbReference>
<dbReference type="SUPFAM" id="SSF47741">
    <property type="entry name" value="CO dehydrogenase ISP C-domain like"/>
    <property type="match status" value="1"/>
</dbReference>
<dbReference type="Gene3D" id="3.10.20.30">
    <property type="match status" value="1"/>
</dbReference>
<organism evidence="3">
    <name type="scientific">bioreactor metagenome</name>
    <dbReference type="NCBI Taxonomy" id="1076179"/>
    <lineage>
        <taxon>unclassified sequences</taxon>
        <taxon>metagenomes</taxon>
        <taxon>ecological metagenomes</taxon>
    </lineage>
</organism>
<dbReference type="InterPro" id="IPR000674">
    <property type="entry name" value="Ald_Oxase/Xan_DH_a/b"/>
</dbReference>
<evidence type="ECO:0000256" key="1">
    <source>
        <dbReference type="ARBA" id="ARBA00006849"/>
    </source>
</evidence>